<evidence type="ECO:0000313" key="4">
    <source>
        <dbReference type="EMBL" id="ABJ83149.1"/>
    </source>
</evidence>
<dbReference type="SMART" id="SM00331">
    <property type="entry name" value="PP2C_SIG"/>
    <property type="match status" value="1"/>
</dbReference>
<organism evidence="4">
    <name type="scientific">Solibacter usitatus (strain Ellin6076)</name>
    <dbReference type="NCBI Taxonomy" id="234267"/>
    <lineage>
        <taxon>Bacteria</taxon>
        <taxon>Pseudomonadati</taxon>
        <taxon>Acidobacteriota</taxon>
        <taxon>Terriglobia</taxon>
        <taxon>Bryobacterales</taxon>
        <taxon>Solibacteraceae</taxon>
        <taxon>Candidatus Solibacter</taxon>
    </lineage>
</organism>
<evidence type="ECO:0000259" key="3">
    <source>
        <dbReference type="PROSITE" id="PS50885"/>
    </source>
</evidence>
<dbReference type="KEGG" id="sus:Acid_2159"/>
<keyword evidence="2" id="KW-0472">Membrane</keyword>
<protein>
    <submittedName>
        <fullName evidence="4">Serine phosphatase</fullName>
    </submittedName>
</protein>
<feature type="transmembrane region" description="Helical" evidence="2">
    <location>
        <begin position="74"/>
        <end position="100"/>
    </location>
</feature>
<dbReference type="EMBL" id="CP000473">
    <property type="protein sequence ID" value="ABJ83149.1"/>
    <property type="molecule type" value="Genomic_DNA"/>
</dbReference>
<dbReference type="PROSITE" id="PS50885">
    <property type="entry name" value="HAMP"/>
    <property type="match status" value="1"/>
</dbReference>
<dbReference type="InterPro" id="IPR052016">
    <property type="entry name" value="Bact_Sigma-Reg"/>
</dbReference>
<dbReference type="Gene3D" id="3.60.40.10">
    <property type="entry name" value="PPM-type phosphatase domain"/>
    <property type="match status" value="1"/>
</dbReference>
<dbReference type="Pfam" id="PF07228">
    <property type="entry name" value="SpoIIE"/>
    <property type="match status" value="1"/>
</dbReference>
<proteinExistence type="predicted"/>
<dbReference type="CDD" id="cd06225">
    <property type="entry name" value="HAMP"/>
    <property type="match status" value="1"/>
</dbReference>
<dbReference type="InParanoid" id="Q026C0"/>
<evidence type="ECO:0000256" key="2">
    <source>
        <dbReference type="SAM" id="Phobius"/>
    </source>
</evidence>
<evidence type="ECO:0000256" key="1">
    <source>
        <dbReference type="ARBA" id="ARBA00022801"/>
    </source>
</evidence>
<dbReference type="GO" id="GO:0016020">
    <property type="term" value="C:membrane"/>
    <property type="evidence" value="ECO:0007669"/>
    <property type="project" value="InterPro"/>
</dbReference>
<dbReference type="OrthoDB" id="311592at2"/>
<dbReference type="SUPFAM" id="SSF158472">
    <property type="entry name" value="HAMP domain-like"/>
    <property type="match status" value="1"/>
</dbReference>
<feature type="domain" description="HAMP" evidence="3">
    <location>
        <begin position="327"/>
        <end position="379"/>
    </location>
</feature>
<dbReference type="InterPro" id="IPR001932">
    <property type="entry name" value="PPM-type_phosphatase-like_dom"/>
</dbReference>
<dbReference type="SUPFAM" id="SSF81606">
    <property type="entry name" value="PP2C-like"/>
    <property type="match status" value="1"/>
</dbReference>
<dbReference type="eggNOG" id="COG2208">
    <property type="taxonomic scope" value="Bacteria"/>
</dbReference>
<accession>Q026C0</accession>
<dbReference type="PANTHER" id="PTHR43156:SF2">
    <property type="entry name" value="STAGE II SPORULATION PROTEIN E"/>
    <property type="match status" value="1"/>
</dbReference>
<dbReference type="HOGENOM" id="CLU_388719_0_0_0"/>
<dbReference type="eggNOG" id="COG2972">
    <property type="taxonomic scope" value="Bacteria"/>
</dbReference>
<dbReference type="InterPro" id="IPR003660">
    <property type="entry name" value="HAMP_dom"/>
</dbReference>
<feature type="transmembrane region" description="Helical" evidence="2">
    <location>
        <begin position="18"/>
        <end position="35"/>
    </location>
</feature>
<feature type="transmembrane region" description="Helical" evidence="2">
    <location>
        <begin position="41"/>
        <end position="62"/>
    </location>
</feature>
<sequence>MKQDDGVVWAKLGRIEKVFFFLVALWALLYLTGLASGYQTMVAIAALLMGVATVVKLGRMGLRNAIWRLRNRLIVAYLFIAVVPIALILALMLGTSYAIVGQVAVYLVERQLDNRMRTLAFPAEALTRAPARDPQTALARFLPAMRRSFPVFEMLVTGEQQFRYPENSTLTPPPEPWKNATGLITRRDADGEHLYAWAHSEDKGNEVTILAPITHDLLVNLVPGIGDVNFIRYTTGSSRSPVPPPVNALDYAVSFLYPMFVPSWENPQAPPKRLFFVVDTRYSAVLGIVFGQKADWSDLAISALIALLVVFFLVEIVSLWAGVKLTRTITGAVHELYEGTRHVREGDFNYRIPVNGADQLGELSSSFNTMTENLGRLIVVAKEKERLESELAIAREVQNQLFPKDVPFTKSLELKGVCNPARMVSGDYYDFMSLPGGDLAFAIGDVAGKGISAALLMATIQSTMRTQLSSLNCSNGGAHPLSAANMVSTLNRQLYATTSPEKYATFYFALYDEMKHALTYTNAGHLAPMLLSGGDIRMLDSTGTVVGAFPIAVYEEQTVTLERGDVLVAYTDGIVEPENVYGEMFGEERLKDLLVKYSKADSAELIARTMEAVVQWTGAGELQDDMTMVVVRRI</sequence>
<dbReference type="AlphaFoldDB" id="Q026C0"/>
<dbReference type="GO" id="GO:0007165">
    <property type="term" value="P:signal transduction"/>
    <property type="evidence" value="ECO:0007669"/>
    <property type="project" value="InterPro"/>
</dbReference>
<feature type="transmembrane region" description="Helical" evidence="2">
    <location>
        <begin position="299"/>
        <end position="321"/>
    </location>
</feature>
<dbReference type="GO" id="GO:0016791">
    <property type="term" value="F:phosphatase activity"/>
    <property type="evidence" value="ECO:0007669"/>
    <property type="project" value="TreeGrafter"/>
</dbReference>
<reference evidence="4" key="1">
    <citation type="submission" date="2006-10" db="EMBL/GenBank/DDBJ databases">
        <title>Complete sequence of Solibacter usitatus Ellin6076.</title>
        <authorList>
            <consortium name="US DOE Joint Genome Institute"/>
            <person name="Copeland A."/>
            <person name="Lucas S."/>
            <person name="Lapidus A."/>
            <person name="Barry K."/>
            <person name="Detter J.C."/>
            <person name="Glavina del Rio T."/>
            <person name="Hammon N."/>
            <person name="Israni S."/>
            <person name="Dalin E."/>
            <person name="Tice H."/>
            <person name="Pitluck S."/>
            <person name="Thompson L.S."/>
            <person name="Brettin T."/>
            <person name="Bruce D."/>
            <person name="Han C."/>
            <person name="Tapia R."/>
            <person name="Gilna P."/>
            <person name="Schmutz J."/>
            <person name="Larimer F."/>
            <person name="Land M."/>
            <person name="Hauser L."/>
            <person name="Kyrpides N."/>
            <person name="Mikhailova N."/>
            <person name="Janssen P.H."/>
            <person name="Kuske C.R."/>
            <person name="Richardson P."/>
        </authorList>
    </citation>
    <scope>NUCLEOTIDE SEQUENCE</scope>
    <source>
        <strain evidence="4">Ellin6076</strain>
    </source>
</reference>
<name>Q026C0_SOLUE</name>
<keyword evidence="2" id="KW-1133">Transmembrane helix</keyword>
<dbReference type="InterPro" id="IPR036457">
    <property type="entry name" value="PPM-type-like_dom_sf"/>
</dbReference>
<dbReference type="PANTHER" id="PTHR43156">
    <property type="entry name" value="STAGE II SPORULATION PROTEIN E-RELATED"/>
    <property type="match status" value="1"/>
</dbReference>
<dbReference type="Gene3D" id="6.10.340.10">
    <property type="match status" value="1"/>
</dbReference>
<dbReference type="SMART" id="SM00304">
    <property type="entry name" value="HAMP"/>
    <property type="match status" value="1"/>
</dbReference>
<gene>
    <name evidence="4" type="ordered locus">Acid_2159</name>
</gene>
<dbReference type="STRING" id="234267.Acid_2159"/>
<keyword evidence="1" id="KW-0378">Hydrolase</keyword>
<keyword evidence="2" id="KW-0812">Transmembrane</keyword>
<dbReference type="Pfam" id="PF00672">
    <property type="entry name" value="HAMP"/>
    <property type="match status" value="1"/>
</dbReference>